<keyword evidence="2" id="KW-1185">Reference proteome</keyword>
<dbReference type="RefSeq" id="WP_252661210.1">
    <property type="nucleotide sequence ID" value="NZ_CP098611.1"/>
</dbReference>
<evidence type="ECO:0008006" key="3">
    <source>
        <dbReference type="Google" id="ProtNLM"/>
    </source>
</evidence>
<dbReference type="Proteomes" id="UP001056708">
    <property type="component" value="Chromosome"/>
</dbReference>
<protein>
    <recommendedName>
        <fullName evidence="3">Restriction endonuclease domain-containing protein</fullName>
    </recommendedName>
</protein>
<dbReference type="EMBL" id="CP098611">
    <property type="protein sequence ID" value="USR89894.1"/>
    <property type="molecule type" value="Genomic_DNA"/>
</dbReference>
<evidence type="ECO:0000313" key="1">
    <source>
        <dbReference type="EMBL" id="USR89894.1"/>
    </source>
</evidence>
<accession>A0ABY5AL20</accession>
<reference evidence="1" key="1">
    <citation type="submission" date="2022-06" db="EMBL/GenBank/DDBJ databases">
        <title>Genome sequence of Phormidium yuhuli AB48 isolated from an industrial photobioreactor environment.</title>
        <authorList>
            <person name="Qiu Y."/>
            <person name="Noonan A.J.C."/>
            <person name="Dofher K."/>
            <person name="Koch M."/>
            <person name="Kieft B."/>
            <person name="Lin X."/>
            <person name="Ziels R.M."/>
            <person name="Hallam S.J."/>
        </authorList>
    </citation>
    <scope>NUCLEOTIDE SEQUENCE</scope>
    <source>
        <strain evidence="1">AB48</strain>
    </source>
</reference>
<proteinExistence type="predicted"/>
<name>A0ABY5AL20_9CYAN</name>
<gene>
    <name evidence="1" type="ORF">NEA10_13610</name>
</gene>
<sequence>MLSTIQWTVEDYQQIVKTGILDDRPVQLLAGDIVTMAPEAEPHAFFIGTGLGDRATSRTGIYISLHPYPENIFWLIEDSGSAALPASLSNDESHYCGWGLRLA</sequence>
<organism evidence="1 2">
    <name type="scientific">Phormidium yuhuli AB48</name>
    <dbReference type="NCBI Taxonomy" id="2940671"/>
    <lineage>
        <taxon>Bacteria</taxon>
        <taxon>Bacillati</taxon>
        <taxon>Cyanobacteriota</taxon>
        <taxon>Cyanophyceae</taxon>
        <taxon>Oscillatoriophycideae</taxon>
        <taxon>Oscillatoriales</taxon>
        <taxon>Oscillatoriaceae</taxon>
        <taxon>Phormidium</taxon>
        <taxon>Phormidium yuhuli</taxon>
    </lineage>
</organism>
<evidence type="ECO:0000313" key="2">
    <source>
        <dbReference type="Proteomes" id="UP001056708"/>
    </source>
</evidence>